<protein>
    <recommendedName>
        <fullName evidence="3">CYTH domain-containing protein</fullName>
    </recommendedName>
</protein>
<accession>A0A919VH30</accession>
<dbReference type="AlphaFoldDB" id="A0A919VH30"/>
<keyword evidence="2" id="KW-1185">Reference proteome</keyword>
<proteinExistence type="predicted"/>
<reference evidence="1" key="1">
    <citation type="submission" date="2021-03" db="EMBL/GenBank/DDBJ databases">
        <title>Whole genome shotgun sequence of Actinoplanes auranticolor NBRC 12245.</title>
        <authorList>
            <person name="Komaki H."/>
            <person name="Tamura T."/>
        </authorList>
    </citation>
    <scope>NUCLEOTIDE SEQUENCE</scope>
    <source>
        <strain evidence="1">NBRC 12245</strain>
    </source>
</reference>
<name>A0A919VH30_9ACTN</name>
<comment type="caution">
    <text evidence="1">The sequence shown here is derived from an EMBL/GenBank/DDBJ whole genome shotgun (WGS) entry which is preliminary data.</text>
</comment>
<evidence type="ECO:0000313" key="1">
    <source>
        <dbReference type="EMBL" id="GIM64962.1"/>
    </source>
</evidence>
<gene>
    <name evidence="1" type="ORF">Aau02nite_13840</name>
</gene>
<dbReference type="Proteomes" id="UP000681340">
    <property type="component" value="Unassembled WGS sequence"/>
</dbReference>
<dbReference type="EMBL" id="BOQL01000014">
    <property type="protein sequence ID" value="GIM64962.1"/>
    <property type="molecule type" value="Genomic_DNA"/>
</dbReference>
<sequence length="259" mass="28991">MQLVQDPATKADAQQFWQLPGHQLDRLLASTRHADRVELKLVVPPAAHERTCESLGVDFSRASARKVYFLDTADLELKRRGVVARIRSVGDRADDSVVKLRPCTAEDLPGRLRRSKRFGVEIDAMPGQFVCTGAMTRRLGKNDVRKVVRGERPLRALFAKEQLALLPSRIRIDDLTIFGPVDVRRQKIMPQGADFRLAIERWTYPDGSALLELSTRCAARSAVPVAAQLVSVLRAYEIELTGEQQTKTQTTLSYFHCAG</sequence>
<dbReference type="Gene3D" id="2.40.320.10">
    <property type="entry name" value="Hypothetical Protein Pfu-838710-001"/>
    <property type="match status" value="1"/>
</dbReference>
<evidence type="ECO:0008006" key="3">
    <source>
        <dbReference type="Google" id="ProtNLM"/>
    </source>
</evidence>
<dbReference type="RefSeq" id="WP_212987455.1">
    <property type="nucleotide sequence ID" value="NZ_BAABEA010000003.1"/>
</dbReference>
<evidence type="ECO:0000313" key="2">
    <source>
        <dbReference type="Proteomes" id="UP000681340"/>
    </source>
</evidence>
<organism evidence="1 2">
    <name type="scientific">Actinoplanes auranticolor</name>
    <dbReference type="NCBI Taxonomy" id="47988"/>
    <lineage>
        <taxon>Bacteria</taxon>
        <taxon>Bacillati</taxon>
        <taxon>Actinomycetota</taxon>
        <taxon>Actinomycetes</taxon>
        <taxon>Micromonosporales</taxon>
        <taxon>Micromonosporaceae</taxon>
        <taxon>Actinoplanes</taxon>
    </lineage>
</organism>